<keyword evidence="1" id="KW-1133">Transmembrane helix</keyword>
<dbReference type="EMBL" id="UINC01118429">
    <property type="protein sequence ID" value="SVC91540.1"/>
    <property type="molecule type" value="Genomic_DNA"/>
</dbReference>
<feature type="non-terminal residue" evidence="2">
    <location>
        <position position="104"/>
    </location>
</feature>
<dbReference type="AlphaFoldDB" id="A0A382R2V7"/>
<keyword evidence="1" id="KW-0812">Transmembrane</keyword>
<gene>
    <name evidence="2" type="ORF">METZ01_LOCUS344394</name>
</gene>
<accession>A0A382R2V7</accession>
<evidence type="ECO:0000256" key="1">
    <source>
        <dbReference type="SAM" id="Phobius"/>
    </source>
</evidence>
<organism evidence="2">
    <name type="scientific">marine metagenome</name>
    <dbReference type="NCBI Taxonomy" id="408172"/>
    <lineage>
        <taxon>unclassified sequences</taxon>
        <taxon>metagenomes</taxon>
        <taxon>ecological metagenomes</taxon>
    </lineage>
</organism>
<evidence type="ECO:0000313" key="2">
    <source>
        <dbReference type="EMBL" id="SVC91540.1"/>
    </source>
</evidence>
<reference evidence="2" key="1">
    <citation type="submission" date="2018-05" db="EMBL/GenBank/DDBJ databases">
        <authorList>
            <person name="Lanie J.A."/>
            <person name="Ng W.-L."/>
            <person name="Kazmierczak K.M."/>
            <person name="Andrzejewski T.M."/>
            <person name="Davidsen T.M."/>
            <person name="Wayne K.J."/>
            <person name="Tettelin H."/>
            <person name="Glass J.I."/>
            <person name="Rusch D."/>
            <person name="Podicherti R."/>
            <person name="Tsui H.-C.T."/>
            <person name="Winkler M.E."/>
        </authorList>
    </citation>
    <scope>NUCLEOTIDE SEQUENCE</scope>
</reference>
<protein>
    <submittedName>
        <fullName evidence="2">Uncharacterized protein</fullName>
    </submittedName>
</protein>
<feature type="transmembrane region" description="Helical" evidence="1">
    <location>
        <begin position="21"/>
        <end position="39"/>
    </location>
</feature>
<proteinExistence type="predicted"/>
<keyword evidence="1" id="KW-0472">Membrane</keyword>
<name>A0A382R2V7_9ZZZZ</name>
<sequence length="104" mass="12282">MVARWIAWRIIREILRDRRTLAFFFLVPLIVMSLIYYALQEDETARLGVVSRGVMRLFEADLMLTLEEEDIELVSLDIPDEEIDPERLEQMIWTQLRTGQAEGI</sequence>